<keyword evidence="6" id="KW-0732">Signal</keyword>
<comment type="caution">
    <text evidence="8">The sequence shown here is derived from an EMBL/GenBank/DDBJ whole genome shotgun (WGS) entry which is preliminary data.</text>
</comment>
<evidence type="ECO:0000256" key="5">
    <source>
        <dbReference type="SAM" id="MobiDB-lite"/>
    </source>
</evidence>
<evidence type="ECO:0000256" key="3">
    <source>
        <dbReference type="ARBA" id="ARBA00023237"/>
    </source>
</evidence>
<comment type="subcellular location">
    <subcellularLocation>
        <location evidence="1">Cell outer membrane</location>
    </subcellularLocation>
</comment>
<accession>A0A561QH95</accession>
<dbReference type="RefSeq" id="WP_145640993.1">
    <property type="nucleotide sequence ID" value="NZ_VIWP01000007.1"/>
</dbReference>
<gene>
    <name evidence="8" type="ORF">FHW37_107112</name>
</gene>
<feature type="compositionally biased region" description="Basic and acidic residues" evidence="5">
    <location>
        <begin position="462"/>
        <end position="483"/>
    </location>
</feature>
<dbReference type="PROSITE" id="PS51123">
    <property type="entry name" value="OMPA_2"/>
    <property type="match status" value="1"/>
</dbReference>
<keyword evidence="2 4" id="KW-0472">Membrane</keyword>
<feature type="signal peptide" evidence="6">
    <location>
        <begin position="1"/>
        <end position="27"/>
    </location>
</feature>
<feature type="domain" description="OmpA-like" evidence="7">
    <location>
        <begin position="651"/>
        <end position="771"/>
    </location>
</feature>
<reference evidence="8 9" key="1">
    <citation type="submission" date="2019-06" db="EMBL/GenBank/DDBJ databases">
        <title>Sorghum-associated microbial communities from plants grown in Nebraska, USA.</title>
        <authorList>
            <person name="Schachtman D."/>
        </authorList>
    </citation>
    <scope>NUCLEOTIDE SEQUENCE [LARGE SCALE GENOMIC DNA]</scope>
    <source>
        <strain evidence="8 9">1225</strain>
    </source>
</reference>
<keyword evidence="9" id="KW-1185">Reference proteome</keyword>
<proteinExistence type="predicted"/>
<keyword evidence="3" id="KW-0998">Cell outer membrane</keyword>
<evidence type="ECO:0000313" key="9">
    <source>
        <dbReference type="Proteomes" id="UP000320653"/>
    </source>
</evidence>
<feature type="compositionally biased region" description="Low complexity" evidence="5">
    <location>
        <begin position="223"/>
        <end position="250"/>
    </location>
</feature>
<sequence length="778" mass="85470">MSNKFRLFASVAVPLLSLPALMQPAFAAPPVSGIEIPAAQGNDVIRVQQQIIQPGDNADDSQQRRKKPQEKGAQQGQPDEQRPARPQRNAQGADDGGAQERPQRRPQSADQQPGAERPQRNQPGAAGGNDAAPQRPQRQQAAPADAPDATRPAKPQRDAQPRDAQPRDTQQRPAAPDRSNTMAPREDNNGAFRNAGPDDDTGQGKPPVTNKAPDKAPAPPKPAAQAPAPTKPAAPDRAATPDKAAPPAADAKPRPPQGADDQQPPARPPRQQNATGQQPDANGRPPRQDANGQQPDANGRPPRQNAAGQEPDANGRPPQMNGNAPQQPDGTSRPPRPQSADGQQTPPARPPAGPGDPQQAGGNRPAQPPRTPQDVDRARQIARDPAAARPGETVVLPVENGAAVLDSDKRPTRPRNDPNDPGRPRNDPQRDPSRYQDQAGRPLPPPRSDADAQARNNGPRFNPDDVRAMNDERGQRLDRRPQFDRPQGWDYDNNFPRRDDGRVIISIDNQPVVRHDDSRRFYDGDRQPEYDRLSDDRVREVIVRPDGTRIITVRNRYGEIIQRSRVVRGGQEYVLYYSPEIANETRGPDYVWRDPGDDLPPMRLSVPLDDYIIDTSRDPNRDYYQFLEQPPVENVERVYSLDEVRYSARIRDKVRRIDLDTITFATGSAEVPMSQAGSLRKVADAINKVLQKDPSETFLIEGHTDAVGSDQSNLVLSDQRAESVARVLSDAFGIPPENLTTQGYGEQYLKVQTDGPNAENRRVTIRRITPLVRPVASR</sequence>
<evidence type="ECO:0000256" key="4">
    <source>
        <dbReference type="PROSITE-ProRule" id="PRU00473"/>
    </source>
</evidence>
<dbReference type="PANTHER" id="PTHR30329:SF21">
    <property type="entry name" value="LIPOPROTEIN YIAD-RELATED"/>
    <property type="match status" value="1"/>
</dbReference>
<feature type="compositionally biased region" description="Basic and acidic residues" evidence="5">
    <location>
        <begin position="155"/>
        <end position="170"/>
    </location>
</feature>
<evidence type="ECO:0000256" key="6">
    <source>
        <dbReference type="SAM" id="SignalP"/>
    </source>
</evidence>
<dbReference type="Pfam" id="PF00691">
    <property type="entry name" value="OmpA"/>
    <property type="match status" value="1"/>
</dbReference>
<feature type="compositionally biased region" description="Basic and acidic residues" evidence="5">
    <location>
        <begin position="373"/>
        <end position="382"/>
    </location>
</feature>
<protein>
    <submittedName>
        <fullName evidence="8">Outer membrane protein OmpA-like peptidoglycan-associated protein</fullName>
    </submittedName>
</protein>
<feature type="chain" id="PRO_5022054505" evidence="6">
    <location>
        <begin position="28"/>
        <end position="778"/>
    </location>
</feature>
<evidence type="ECO:0000313" key="8">
    <source>
        <dbReference type="EMBL" id="TWF49745.1"/>
    </source>
</evidence>
<dbReference type="GO" id="GO:0009279">
    <property type="term" value="C:cell outer membrane"/>
    <property type="evidence" value="ECO:0007669"/>
    <property type="project" value="UniProtKB-SubCell"/>
</dbReference>
<evidence type="ECO:0000256" key="1">
    <source>
        <dbReference type="ARBA" id="ARBA00004442"/>
    </source>
</evidence>
<organism evidence="8 9">
    <name type="scientific">Neorhizobium alkalisoli</name>
    <dbReference type="NCBI Taxonomy" id="528178"/>
    <lineage>
        <taxon>Bacteria</taxon>
        <taxon>Pseudomonadati</taxon>
        <taxon>Pseudomonadota</taxon>
        <taxon>Alphaproteobacteria</taxon>
        <taxon>Hyphomicrobiales</taxon>
        <taxon>Rhizobiaceae</taxon>
        <taxon>Rhizobium/Agrobacterium group</taxon>
        <taxon>Neorhizobium</taxon>
    </lineage>
</organism>
<evidence type="ECO:0000256" key="2">
    <source>
        <dbReference type="ARBA" id="ARBA00023136"/>
    </source>
</evidence>
<dbReference type="InterPro" id="IPR050330">
    <property type="entry name" value="Bact_OuterMem_StrucFunc"/>
</dbReference>
<dbReference type="InterPro" id="IPR036737">
    <property type="entry name" value="OmpA-like_sf"/>
</dbReference>
<feature type="compositionally biased region" description="Polar residues" evidence="5">
    <location>
        <begin position="171"/>
        <end position="182"/>
    </location>
</feature>
<feature type="compositionally biased region" description="Polar residues" evidence="5">
    <location>
        <begin position="320"/>
        <end position="330"/>
    </location>
</feature>
<dbReference type="OrthoDB" id="9792021at2"/>
<feature type="region of interest" description="Disordered" evidence="5">
    <location>
        <begin position="50"/>
        <end position="495"/>
    </location>
</feature>
<dbReference type="CDD" id="cd07185">
    <property type="entry name" value="OmpA_C-like"/>
    <property type="match status" value="1"/>
</dbReference>
<evidence type="ECO:0000259" key="7">
    <source>
        <dbReference type="PROSITE" id="PS51123"/>
    </source>
</evidence>
<name>A0A561QH95_9HYPH</name>
<dbReference type="AlphaFoldDB" id="A0A561QH95"/>
<feature type="compositionally biased region" description="Low complexity" evidence="5">
    <location>
        <begin position="130"/>
        <end position="153"/>
    </location>
</feature>
<feature type="compositionally biased region" description="Basic and acidic residues" evidence="5">
    <location>
        <begin position="406"/>
        <end position="434"/>
    </location>
</feature>
<dbReference type="Proteomes" id="UP000320653">
    <property type="component" value="Unassembled WGS sequence"/>
</dbReference>
<dbReference type="InterPro" id="IPR006665">
    <property type="entry name" value="OmpA-like"/>
</dbReference>
<dbReference type="PANTHER" id="PTHR30329">
    <property type="entry name" value="STATOR ELEMENT OF FLAGELLAR MOTOR COMPLEX"/>
    <property type="match status" value="1"/>
</dbReference>
<feature type="compositionally biased region" description="Low complexity" evidence="5">
    <location>
        <begin position="257"/>
        <end position="272"/>
    </location>
</feature>
<dbReference type="SUPFAM" id="SSF103088">
    <property type="entry name" value="OmpA-like"/>
    <property type="match status" value="1"/>
</dbReference>
<dbReference type="Gene3D" id="3.30.1330.60">
    <property type="entry name" value="OmpA-like domain"/>
    <property type="match status" value="1"/>
</dbReference>
<dbReference type="InterPro" id="IPR006664">
    <property type="entry name" value="OMP_bac"/>
</dbReference>
<dbReference type="PRINTS" id="PR01021">
    <property type="entry name" value="OMPADOMAIN"/>
</dbReference>
<dbReference type="EMBL" id="VIWP01000007">
    <property type="protein sequence ID" value="TWF49745.1"/>
    <property type="molecule type" value="Genomic_DNA"/>
</dbReference>